<dbReference type="EMBL" id="BSOW01000050">
    <property type="protein sequence ID" value="GLR91567.1"/>
    <property type="molecule type" value="Genomic_DNA"/>
</dbReference>
<evidence type="ECO:0000313" key="1">
    <source>
        <dbReference type="EMBL" id="GLR91567.1"/>
    </source>
</evidence>
<gene>
    <name evidence="1" type="ORF">GCM10007857_82850</name>
</gene>
<dbReference type="Proteomes" id="UP001156905">
    <property type="component" value="Unassembled WGS sequence"/>
</dbReference>
<name>A0ABQ6BB34_9BRAD</name>
<keyword evidence="2" id="KW-1185">Reference proteome</keyword>
<accession>A0ABQ6BB34</accession>
<evidence type="ECO:0000313" key="2">
    <source>
        <dbReference type="Proteomes" id="UP001156905"/>
    </source>
</evidence>
<proteinExistence type="predicted"/>
<sequence length="73" mass="7434">MRKAVIAAITSAAMMRCRRAAPSGLAVMSGAVVTAALFPDLGGGVNVRVDASFSAVVRPHAAQVIGRAVLAWN</sequence>
<protein>
    <submittedName>
        <fullName evidence="1">Uncharacterized protein</fullName>
    </submittedName>
</protein>
<organism evidence="1 2">
    <name type="scientific">Bradyrhizobium iriomotense</name>
    <dbReference type="NCBI Taxonomy" id="441950"/>
    <lineage>
        <taxon>Bacteria</taxon>
        <taxon>Pseudomonadati</taxon>
        <taxon>Pseudomonadota</taxon>
        <taxon>Alphaproteobacteria</taxon>
        <taxon>Hyphomicrobiales</taxon>
        <taxon>Nitrobacteraceae</taxon>
        <taxon>Bradyrhizobium</taxon>
    </lineage>
</organism>
<comment type="caution">
    <text evidence="1">The sequence shown here is derived from an EMBL/GenBank/DDBJ whole genome shotgun (WGS) entry which is preliminary data.</text>
</comment>
<reference evidence="2" key="1">
    <citation type="journal article" date="2019" name="Int. J. Syst. Evol. Microbiol.">
        <title>The Global Catalogue of Microorganisms (GCM) 10K type strain sequencing project: providing services to taxonomists for standard genome sequencing and annotation.</title>
        <authorList>
            <consortium name="The Broad Institute Genomics Platform"/>
            <consortium name="The Broad Institute Genome Sequencing Center for Infectious Disease"/>
            <person name="Wu L."/>
            <person name="Ma J."/>
        </authorList>
    </citation>
    <scope>NUCLEOTIDE SEQUENCE [LARGE SCALE GENOMIC DNA]</scope>
    <source>
        <strain evidence="2">NBRC 102520</strain>
    </source>
</reference>